<dbReference type="SMART" id="SM00448">
    <property type="entry name" value="REC"/>
    <property type="match status" value="1"/>
</dbReference>
<dbReference type="PANTHER" id="PTHR44591:SF20">
    <property type="entry name" value="PROTEIN PILH"/>
    <property type="match status" value="1"/>
</dbReference>
<dbReference type="PROSITE" id="PS50110">
    <property type="entry name" value="RESPONSE_REGULATORY"/>
    <property type="match status" value="1"/>
</dbReference>
<dbReference type="InterPro" id="IPR011006">
    <property type="entry name" value="CheY-like_superfamily"/>
</dbReference>
<organism evidence="4 5">
    <name type="scientific">Natronocella acetinitrilica</name>
    <dbReference type="NCBI Taxonomy" id="414046"/>
    <lineage>
        <taxon>Bacteria</taxon>
        <taxon>Pseudomonadati</taxon>
        <taxon>Pseudomonadota</taxon>
        <taxon>Gammaproteobacteria</taxon>
        <taxon>Chromatiales</taxon>
        <taxon>Ectothiorhodospiraceae</taxon>
        <taxon>Natronocella</taxon>
    </lineage>
</organism>
<reference evidence="4" key="1">
    <citation type="submission" date="2022-03" db="EMBL/GenBank/DDBJ databases">
        <title>Genomic Encyclopedia of Type Strains, Phase III (KMG-III): the genomes of soil and plant-associated and newly described type strains.</title>
        <authorList>
            <person name="Whitman W."/>
        </authorList>
    </citation>
    <scope>NUCLEOTIDE SEQUENCE</scope>
    <source>
        <strain evidence="4">ANL 6-2</strain>
    </source>
</reference>
<accession>A0AAE3G4Z0</accession>
<name>A0AAE3G4Z0_9GAMM</name>
<gene>
    <name evidence="4" type="ORF">J2T57_002381</name>
</gene>
<protein>
    <submittedName>
        <fullName evidence="4">Twitching motility two-component system response regulator PilH</fullName>
    </submittedName>
</protein>
<evidence type="ECO:0000313" key="5">
    <source>
        <dbReference type="Proteomes" id="UP001205843"/>
    </source>
</evidence>
<dbReference type="AlphaFoldDB" id="A0AAE3G4Z0"/>
<dbReference type="EMBL" id="JALJXV010000005">
    <property type="protein sequence ID" value="MCP1675233.1"/>
    <property type="molecule type" value="Genomic_DNA"/>
</dbReference>
<keyword evidence="1 2" id="KW-0597">Phosphoprotein</keyword>
<feature type="domain" description="Response regulatory" evidence="3">
    <location>
        <begin position="5"/>
        <end position="120"/>
    </location>
</feature>
<dbReference type="RefSeq" id="WP_253478365.1">
    <property type="nucleotide sequence ID" value="NZ_JALJXV010000005.1"/>
</dbReference>
<sequence length="120" mass="13243">MAITKVLVVDDSSADLLNLQQIIEGAGYKTVTARSGKEAVETARSQKPDVIFLDIIMDEMDGFEACRRLSKDESTKSIPVVFVTSKNQKADRVWAEMQGAKAFITKPYSQDAIIQQLSAM</sequence>
<dbReference type="InterPro" id="IPR001789">
    <property type="entry name" value="Sig_transdc_resp-reg_receiver"/>
</dbReference>
<evidence type="ECO:0000313" key="4">
    <source>
        <dbReference type="EMBL" id="MCP1675233.1"/>
    </source>
</evidence>
<evidence type="ECO:0000259" key="3">
    <source>
        <dbReference type="PROSITE" id="PS50110"/>
    </source>
</evidence>
<evidence type="ECO:0000256" key="1">
    <source>
        <dbReference type="ARBA" id="ARBA00022553"/>
    </source>
</evidence>
<keyword evidence="5" id="KW-1185">Reference proteome</keyword>
<dbReference type="Proteomes" id="UP001205843">
    <property type="component" value="Unassembled WGS sequence"/>
</dbReference>
<dbReference type="GO" id="GO:0000160">
    <property type="term" value="P:phosphorelay signal transduction system"/>
    <property type="evidence" value="ECO:0007669"/>
    <property type="project" value="InterPro"/>
</dbReference>
<proteinExistence type="predicted"/>
<feature type="modified residue" description="4-aspartylphosphate" evidence="2">
    <location>
        <position position="54"/>
    </location>
</feature>
<dbReference type="InterPro" id="IPR050595">
    <property type="entry name" value="Bact_response_regulator"/>
</dbReference>
<dbReference type="Gene3D" id="3.40.50.2300">
    <property type="match status" value="1"/>
</dbReference>
<dbReference type="PANTHER" id="PTHR44591">
    <property type="entry name" value="STRESS RESPONSE REGULATOR PROTEIN 1"/>
    <property type="match status" value="1"/>
</dbReference>
<dbReference type="SUPFAM" id="SSF52172">
    <property type="entry name" value="CheY-like"/>
    <property type="match status" value="1"/>
</dbReference>
<comment type="caution">
    <text evidence="4">The sequence shown here is derived from an EMBL/GenBank/DDBJ whole genome shotgun (WGS) entry which is preliminary data.</text>
</comment>
<evidence type="ECO:0000256" key="2">
    <source>
        <dbReference type="PROSITE-ProRule" id="PRU00169"/>
    </source>
</evidence>
<dbReference type="Pfam" id="PF00072">
    <property type="entry name" value="Response_reg"/>
    <property type="match status" value="1"/>
</dbReference>